<keyword evidence="15" id="KW-1185">Reference proteome</keyword>
<reference evidence="15" key="1">
    <citation type="submission" date="2011-12" db="EMBL/GenBank/DDBJ databases">
        <title>Complete sequence of Clostridium clariflavum DSM 19732.</title>
        <authorList>
            <consortium name="US DOE Joint Genome Institute"/>
            <person name="Lucas S."/>
            <person name="Han J."/>
            <person name="Lapidus A."/>
            <person name="Cheng J.-F."/>
            <person name="Goodwin L."/>
            <person name="Pitluck S."/>
            <person name="Peters L."/>
            <person name="Teshima H."/>
            <person name="Detter J.C."/>
            <person name="Han C."/>
            <person name="Tapia R."/>
            <person name="Land M."/>
            <person name="Hauser L."/>
            <person name="Kyrpides N."/>
            <person name="Ivanova N."/>
            <person name="Pagani I."/>
            <person name="Kitzmiller T."/>
            <person name="Lynd L."/>
            <person name="Izquierdo J."/>
            <person name="Woyke T."/>
        </authorList>
    </citation>
    <scope>NUCLEOTIDE SEQUENCE [LARGE SCALE GENOMIC DNA]</scope>
    <source>
        <strain evidence="15">DSM 19732 / NBRC 101661 / EBR45</strain>
    </source>
</reference>
<dbReference type="EMBL" id="CP003065">
    <property type="protein sequence ID" value="AEV67286.1"/>
    <property type="molecule type" value="Genomic_DNA"/>
</dbReference>
<comment type="subcellular location">
    <subcellularLocation>
        <location evidence="2">Cell membrane</location>
        <topology evidence="2">Multi-pass membrane protein</topology>
    </subcellularLocation>
</comment>
<dbReference type="InterPro" id="IPR050222">
    <property type="entry name" value="MATE_MdtK"/>
</dbReference>
<comment type="similarity">
    <text evidence="3">Belongs to the multi antimicrobial extrusion (MATE) (TC 2.A.66.1) family.</text>
</comment>
<dbReference type="HOGENOM" id="CLU_012893_6_3_9"/>
<feature type="transmembrane region" description="Helical" evidence="13">
    <location>
        <begin position="270"/>
        <end position="293"/>
    </location>
</feature>
<keyword evidence="5" id="KW-0813">Transport</keyword>
<keyword evidence="10" id="KW-0406">Ion transport</keyword>
<dbReference type="InterPro" id="IPR048279">
    <property type="entry name" value="MdtK-like"/>
</dbReference>
<dbReference type="AlphaFoldDB" id="G8LTU0"/>
<keyword evidence="11 13" id="KW-0472">Membrane</keyword>
<evidence type="ECO:0000256" key="1">
    <source>
        <dbReference type="ARBA" id="ARBA00003408"/>
    </source>
</evidence>
<evidence type="ECO:0000256" key="3">
    <source>
        <dbReference type="ARBA" id="ARBA00010199"/>
    </source>
</evidence>
<feature type="transmembrane region" description="Helical" evidence="13">
    <location>
        <begin position="16"/>
        <end position="36"/>
    </location>
</feature>
<dbReference type="PANTHER" id="PTHR43298:SF2">
    <property type="entry name" value="FMN_FAD EXPORTER YEEO-RELATED"/>
    <property type="match status" value="1"/>
</dbReference>
<dbReference type="Proteomes" id="UP000005435">
    <property type="component" value="Chromosome"/>
</dbReference>
<sequence>MCDMSNNQSKVSTKSIFAIAIPLILQQFFYQLQVLVDRAMLGHVNSDYFSAIGNALFPFYTIWSAVIAVCGGTTILVAQCLGAKDNLQAKQYAECSFAGNSAISIIFFFVFFLGPGVIFRIMGVQSPILEYSISYVKILSFSLILLGAETTATSIVQGIGTTKIIMYGGILRNILNIFFDWVFIFGKLGMPRMEIDGAAFATTLSNVIVAPILIMYVFKSKKIPFKLSLRNVIKTNWRLYKKVIKIGIPSGIESSLWNIGNLIVIKYLNILSMTAVGIYTLIFSIEMLPFLLYMGLARASMTLVGHKTGEDNHKEAVRTGFRCMRYSLFICALISLTFIIFPDKILSIFTNDRSLIEKSVPFLIFISFTMFPRAINNVIGLGIQGIGDTKWMLYGQIMGTITMVSLSYLLIFNAGLGLLGLYITFFIDEFIRAIINILRFWKGREFFFLKPFEKVITSSSNVDENV</sequence>
<name>G8LTU0_ACECE</name>
<evidence type="ECO:0000256" key="5">
    <source>
        <dbReference type="ARBA" id="ARBA00022448"/>
    </source>
</evidence>
<dbReference type="GO" id="GO:0042910">
    <property type="term" value="F:xenobiotic transmembrane transporter activity"/>
    <property type="evidence" value="ECO:0007669"/>
    <property type="project" value="InterPro"/>
</dbReference>
<evidence type="ECO:0000256" key="6">
    <source>
        <dbReference type="ARBA" id="ARBA00022449"/>
    </source>
</evidence>
<keyword evidence="9 13" id="KW-1133">Transmembrane helix</keyword>
<keyword evidence="7" id="KW-1003">Cell membrane</keyword>
<accession>G8LTU0</accession>
<dbReference type="KEGG" id="ccl:Clocl_0575"/>
<dbReference type="STRING" id="720554.Clocl_0575"/>
<proteinExistence type="inferred from homology"/>
<feature type="transmembrane region" description="Helical" evidence="13">
    <location>
        <begin position="239"/>
        <end position="264"/>
    </location>
</feature>
<comment type="function">
    <text evidence="1">Multidrug efflux pump.</text>
</comment>
<dbReference type="OrthoDB" id="9780160at2"/>
<reference evidence="14 15" key="2">
    <citation type="journal article" date="2012" name="Stand. Genomic Sci.">
        <title>Complete Genome Sequence of Clostridium clariflavum DSM 19732.</title>
        <authorList>
            <person name="Izquierdo J.A."/>
            <person name="Goodwin L."/>
            <person name="Davenport K.W."/>
            <person name="Teshima H."/>
            <person name="Bruce D."/>
            <person name="Detter C."/>
            <person name="Tapia R."/>
            <person name="Han S."/>
            <person name="Land M."/>
            <person name="Hauser L."/>
            <person name="Jeffries C.D."/>
            <person name="Han J."/>
            <person name="Pitluck S."/>
            <person name="Nolan M."/>
            <person name="Chen A."/>
            <person name="Huntemann M."/>
            <person name="Mavromatis K."/>
            <person name="Mikhailova N."/>
            <person name="Liolios K."/>
            <person name="Woyke T."/>
            <person name="Lynd L.R."/>
        </authorList>
    </citation>
    <scope>NUCLEOTIDE SEQUENCE [LARGE SCALE GENOMIC DNA]</scope>
    <source>
        <strain evidence="15">DSM 19732 / NBRC 101661 / EBR45</strain>
    </source>
</reference>
<feature type="transmembrane region" description="Helical" evidence="13">
    <location>
        <begin position="361"/>
        <end position="379"/>
    </location>
</feature>
<dbReference type="PANTHER" id="PTHR43298">
    <property type="entry name" value="MULTIDRUG RESISTANCE PROTEIN NORM-RELATED"/>
    <property type="match status" value="1"/>
</dbReference>
<evidence type="ECO:0000256" key="8">
    <source>
        <dbReference type="ARBA" id="ARBA00022692"/>
    </source>
</evidence>
<feature type="transmembrane region" description="Helical" evidence="13">
    <location>
        <begin position="102"/>
        <end position="122"/>
    </location>
</feature>
<feature type="transmembrane region" description="Helical" evidence="13">
    <location>
        <begin position="198"/>
        <end position="218"/>
    </location>
</feature>
<evidence type="ECO:0000256" key="12">
    <source>
        <dbReference type="ARBA" id="ARBA00031636"/>
    </source>
</evidence>
<evidence type="ECO:0000313" key="14">
    <source>
        <dbReference type="EMBL" id="AEV67286.1"/>
    </source>
</evidence>
<dbReference type="InterPro" id="IPR002528">
    <property type="entry name" value="MATE_fam"/>
</dbReference>
<dbReference type="eggNOG" id="COG0534">
    <property type="taxonomic scope" value="Bacteria"/>
</dbReference>
<dbReference type="NCBIfam" id="TIGR00797">
    <property type="entry name" value="matE"/>
    <property type="match status" value="1"/>
</dbReference>
<keyword evidence="6" id="KW-0050">Antiport</keyword>
<feature type="transmembrane region" description="Helical" evidence="13">
    <location>
        <begin position="134"/>
        <end position="152"/>
    </location>
</feature>
<dbReference type="GO" id="GO:0005886">
    <property type="term" value="C:plasma membrane"/>
    <property type="evidence" value="ECO:0007669"/>
    <property type="project" value="UniProtKB-SubCell"/>
</dbReference>
<dbReference type="GO" id="GO:0006811">
    <property type="term" value="P:monoatomic ion transport"/>
    <property type="evidence" value="ECO:0007669"/>
    <property type="project" value="UniProtKB-KW"/>
</dbReference>
<evidence type="ECO:0000256" key="4">
    <source>
        <dbReference type="ARBA" id="ARBA00020268"/>
    </source>
</evidence>
<evidence type="ECO:0000256" key="13">
    <source>
        <dbReference type="SAM" id="Phobius"/>
    </source>
</evidence>
<evidence type="ECO:0000256" key="7">
    <source>
        <dbReference type="ARBA" id="ARBA00022475"/>
    </source>
</evidence>
<feature type="transmembrane region" description="Helical" evidence="13">
    <location>
        <begin position="56"/>
        <end position="81"/>
    </location>
</feature>
<keyword evidence="8 13" id="KW-0812">Transmembrane</keyword>
<dbReference type="GO" id="GO:0015297">
    <property type="term" value="F:antiporter activity"/>
    <property type="evidence" value="ECO:0007669"/>
    <property type="project" value="UniProtKB-KW"/>
</dbReference>
<evidence type="ECO:0000256" key="10">
    <source>
        <dbReference type="ARBA" id="ARBA00023065"/>
    </source>
</evidence>
<evidence type="ECO:0000256" key="11">
    <source>
        <dbReference type="ARBA" id="ARBA00023136"/>
    </source>
</evidence>
<dbReference type="PIRSF" id="PIRSF006603">
    <property type="entry name" value="DinF"/>
    <property type="match status" value="1"/>
</dbReference>
<gene>
    <name evidence="14" type="ordered locus">Clocl_0575</name>
</gene>
<protein>
    <recommendedName>
        <fullName evidence="4">Probable multidrug resistance protein NorM</fullName>
    </recommendedName>
    <alternativeName>
        <fullName evidence="12">Multidrug-efflux transporter</fullName>
    </alternativeName>
</protein>
<feature type="transmembrane region" description="Helical" evidence="13">
    <location>
        <begin position="323"/>
        <end position="341"/>
    </location>
</feature>
<organism evidence="14 15">
    <name type="scientific">Acetivibrio clariflavus (strain DSM 19732 / NBRC 101661 / EBR45)</name>
    <name type="common">Clostridium clariflavum</name>
    <dbReference type="NCBI Taxonomy" id="720554"/>
    <lineage>
        <taxon>Bacteria</taxon>
        <taxon>Bacillati</taxon>
        <taxon>Bacillota</taxon>
        <taxon>Clostridia</taxon>
        <taxon>Eubacteriales</taxon>
        <taxon>Oscillospiraceae</taxon>
        <taxon>Acetivibrio</taxon>
    </lineage>
</organism>
<evidence type="ECO:0000256" key="2">
    <source>
        <dbReference type="ARBA" id="ARBA00004651"/>
    </source>
</evidence>
<dbReference type="Pfam" id="PF01554">
    <property type="entry name" value="MatE"/>
    <property type="match status" value="2"/>
</dbReference>
<evidence type="ECO:0000256" key="9">
    <source>
        <dbReference type="ARBA" id="ARBA00022989"/>
    </source>
</evidence>
<feature type="transmembrane region" description="Helical" evidence="13">
    <location>
        <begin position="164"/>
        <end position="186"/>
    </location>
</feature>
<evidence type="ECO:0000313" key="15">
    <source>
        <dbReference type="Proteomes" id="UP000005435"/>
    </source>
</evidence>
<dbReference type="CDD" id="cd13135">
    <property type="entry name" value="MATE_like_9"/>
    <property type="match status" value="1"/>
</dbReference>